<dbReference type="OrthoDB" id="3438340at2759"/>
<dbReference type="HOGENOM" id="CLU_096588_0_0_1"/>
<feature type="compositionally biased region" description="Basic residues" evidence="1">
    <location>
        <begin position="217"/>
        <end position="228"/>
    </location>
</feature>
<organism evidence="2 3">
    <name type="scientific">Coniosporium apollinis (strain CBS 100218)</name>
    <name type="common">Rock-inhabiting black yeast</name>
    <dbReference type="NCBI Taxonomy" id="1168221"/>
    <lineage>
        <taxon>Eukaryota</taxon>
        <taxon>Fungi</taxon>
        <taxon>Dikarya</taxon>
        <taxon>Ascomycota</taxon>
        <taxon>Pezizomycotina</taxon>
        <taxon>Dothideomycetes</taxon>
        <taxon>Dothideomycetes incertae sedis</taxon>
        <taxon>Coniosporium</taxon>
    </lineage>
</organism>
<evidence type="ECO:0000313" key="2">
    <source>
        <dbReference type="EMBL" id="EON64889.1"/>
    </source>
</evidence>
<reference evidence="3" key="1">
    <citation type="submission" date="2012-06" db="EMBL/GenBank/DDBJ databases">
        <title>The genome sequence of Coniosporium apollinis CBS 100218.</title>
        <authorList>
            <consortium name="The Broad Institute Genome Sequencing Platform"/>
            <person name="Cuomo C."/>
            <person name="Gorbushina A."/>
            <person name="Noack S."/>
            <person name="Walker B."/>
            <person name="Young S.K."/>
            <person name="Zeng Q."/>
            <person name="Gargeya S."/>
            <person name="Fitzgerald M."/>
            <person name="Haas B."/>
            <person name="Abouelleil A."/>
            <person name="Alvarado L."/>
            <person name="Arachchi H.M."/>
            <person name="Berlin A.M."/>
            <person name="Chapman S.B."/>
            <person name="Goldberg J."/>
            <person name="Griggs A."/>
            <person name="Gujja S."/>
            <person name="Hansen M."/>
            <person name="Howarth C."/>
            <person name="Imamovic A."/>
            <person name="Larimer J."/>
            <person name="McCowan C."/>
            <person name="Montmayeur A."/>
            <person name="Murphy C."/>
            <person name="Neiman D."/>
            <person name="Pearson M."/>
            <person name="Priest M."/>
            <person name="Roberts A."/>
            <person name="Saif S."/>
            <person name="Shea T."/>
            <person name="Sisk P."/>
            <person name="Sykes S."/>
            <person name="Wortman J."/>
            <person name="Nusbaum C."/>
            <person name="Birren B."/>
        </authorList>
    </citation>
    <scope>NUCLEOTIDE SEQUENCE [LARGE SCALE GENOMIC DNA]</scope>
    <source>
        <strain evidence="3">CBS 100218</strain>
    </source>
</reference>
<dbReference type="EMBL" id="JH767570">
    <property type="protein sequence ID" value="EON64889.1"/>
    <property type="molecule type" value="Genomic_DNA"/>
</dbReference>
<name>R7YST7_CONA1</name>
<dbReference type="RefSeq" id="XP_007780206.1">
    <property type="nucleotide sequence ID" value="XM_007782016.1"/>
</dbReference>
<dbReference type="Proteomes" id="UP000016924">
    <property type="component" value="Unassembled WGS sequence"/>
</dbReference>
<dbReference type="OMA" id="KQNYAHD"/>
<feature type="region of interest" description="Disordered" evidence="1">
    <location>
        <begin position="32"/>
        <end position="238"/>
    </location>
</feature>
<feature type="compositionally biased region" description="Polar residues" evidence="1">
    <location>
        <begin position="101"/>
        <end position="118"/>
    </location>
</feature>
<keyword evidence="3" id="KW-1185">Reference proteome</keyword>
<proteinExistence type="predicted"/>
<dbReference type="AlphaFoldDB" id="R7YST7"/>
<dbReference type="GeneID" id="19901434"/>
<sequence>MPAPTTPSDGDVILNRASVALARSQRLVASWLSPPTAEESAQSKSEEQLEKEDQDTFTPVPELLGVGAPLPQEIPDGSFKRSQLSSSDKLRKQLLGKNAVSKASGSQHVPSKQLMSTREPSKPVKRPYTEDSEDEEEGRASSFKSRRARSNNVSPAPLRKPTAAQTKDEDEHVEDTDGDSKGNGLASRPPKASSPVLSAKVKRPTSSFLDDVLAEKAKRKKKKKHKKNKEAGAAATNN</sequence>
<gene>
    <name evidence="2" type="ORF">W97_04123</name>
</gene>
<accession>R7YST7</accession>
<evidence type="ECO:0000256" key="1">
    <source>
        <dbReference type="SAM" id="MobiDB-lite"/>
    </source>
</evidence>
<dbReference type="eggNOG" id="ENOG502SRM2">
    <property type="taxonomic scope" value="Eukaryota"/>
</dbReference>
<protein>
    <submittedName>
        <fullName evidence="2">Uncharacterized protein</fullName>
    </submittedName>
</protein>
<dbReference type="Pfam" id="PF11595">
    <property type="entry name" value="DUF3245"/>
    <property type="match status" value="1"/>
</dbReference>
<evidence type="ECO:0000313" key="3">
    <source>
        <dbReference type="Proteomes" id="UP000016924"/>
    </source>
</evidence>
<dbReference type="InterPro" id="IPR021641">
    <property type="entry name" value="DUF3245"/>
</dbReference>